<feature type="compositionally biased region" description="Basic and acidic residues" evidence="9">
    <location>
        <begin position="18"/>
        <end position="33"/>
    </location>
</feature>
<organism evidence="10">
    <name type="scientific">Menopon gallinae</name>
    <name type="common">poultry shaft louse</name>
    <dbReference type="NCBI Taxonomy" id="328185"/>
    <lineage>
        <taxon>Eukaryota</taxon>
        <taxon>Metazoa</taxon>
        <taxon>Ecdysozoa</taxon>
        <taxon>Arthropoda</taxon>
        <taxon>Hexapoda</taxon>
        <taxon>Insecta</taxon>
        <taxon>Pterygota</taxon>
        <taxon>Neoptera</taxon>
        <taxon>Paraneoptera</taxon>
        <taxon>Psocodea</taxon>
        <taxon>Troctomorpha</taxon>
        <taxon>Phthiraptera</taxon>
        <taxon>Amblycera</taxon>
        <taxon>Menoponidae</taxon>
        <taxon>Menopon</taxon>
    </lineage>
</organism>
<reference evidence="10" key="1">
    <citation type="journal article" date="2024" name="Gigascience">
        <title>Chromosome-level genome of the poultry shaft louse Menopon gallinae provides insight into the host-switching and adaptive evolution of parasitic lice.</title>
        <authorList>
            <person name="Xu Y."/>
            <person name="Ma L."/>
            <person name="Liu S."/>
            <person name="Liang Y."/>
            <person name="Liu Q."/>
            <person name="He Z."/>
            <person name="Tian L."/>
            <person name="Duan Y."/>
            <person name="Cai W."/>
            <person name="Li H."/>
            <person name="Song F."/>
        </authorList>
    </citation>
    <scope>NUCLEOTIDE SEQUENCE</scope>
    <source>
        <strain evidence="10">Cailab_2023a</strain>
    </source>
</reference>
<proteinExistence type="inferred from homology"/>
<dbReference type="InterPro" id="IPR007033">
    <property type="entry name" value="GORAB"/>
</dbReference>
<feature type="compositionally biased region" description="Polar residues" evidence="9">
    <location>
        <begin position="276"/>
        <end position="293"/>
    </location>
</feature>
<dbReference type="EMBL" id="JARGDH010000001">
    <property type="protein sequence ID" value="KAL0279834.1"/>
    <property type="molecule type" value="Genomic_DNA"/>
</dbReference>
<dbReference type="Pfam" id="PF04949">
    <property type="entry name" value="Transcrip_act"/>
    <property type="match status" value="1"/>
</dbReference>
<dbReference type="GO" id="GO:0005794">
    <property type="term" value="C:Golgi apparatus"/>
    <property type="evidence" value="ECO:0007669"/>
    <property type="project" value="UniProtKB-SubCell"/>
</dbReference>
<evidence type="ECO:0000256" key="1">
    <source>
        <dbReference type="ARBA" id="ARBA00004496"/>
    </source>
</evidence>
<dbReference type="GO" id="GO:1905515">
    <property type="term" value="P:non-motile cilium assembly"/>
    <property type="evidence" value="ECO:0007669"/>
    <property type="project" value="TreeGrafter"/>
</dbReference>
<dbReference type="PANTHER" id="PTHR21470:SF2">
    <property type="entry name" value="RAB6-INTERACTING GOLGIN"/>
    <property type="match status" value="1"/>
</dbReference>
<feature type="coiled-coil region" evidence="8">
    <location>
        <begin position="118"/>
        <end position="249"/>
    </location>
</feature>
<evidence type="ECO:0000256" key="5">
    <source>
        <dbReference type="ARBA" id="ARBA00022490"/>
    </source>
</evidence>
<accession>A0AAW2ICC2</accession>
<protein>
    <recommendedName>
        <fullName evidence="4">RAB6-interacting golgin</fullName>
    </recommendedName>
</protein>
<comment type="caution">
    <text evidence="10">The sequence shown here is derived from an EMBL/GenBank/DDBJ whole genome shotgun (WGS) entry which is preliminary data.</text>
</comment>
<dbReference type="AlphaFoldDB" id="A0AAW2ICC2"/>
<name>A0AAW2ICC2_9NEOP</name>
<sequence>MAGYWEGFTEKELGFYLRNNEEEKGSEGMREGSKLLGRRQKSSRGKAKSAERAEGMTIPEEARLCTEVREDVQPASEESDDQKTVISGTSQPVCLKVIDGNAYELVEKDPRTVSPETLEVFQARQKMLEEQNKRKKEMLAKVLDDRRKQTTEEAKRLKNIQDELHKLDLILSNDVGILRNQIESASIEFGEAQKRYNKAEKEYLEAKSTLFSKLERKEMLTKHLCTIIEQNEMRKAQKLSELMEKLRINENGAKYDSNAVIISPYYESALKEEESGNVNSGYETQQPAKVNTS</sequence>
<evidence type="ECO:0000256" key="6">
    <source>
        <dbReference type="ARBA" id="ARBA00023034"/>
    </source>
</evidence>
<comment type="similarity">
    <text evidence="3">Belongs to the GORAB family.</text>
</comment>
<evidence type="ECO:0000256" key="9">
    <source>
        <dbReference type="SAM" id="MobiDB-lite"/>
    </source>
</evidence>
<comment type="subcellular location">
    <subcellularLocation>
        <location evidence="1">Cytoplasm</location>
    </subcellularLocation>
    <subcellularLocation>
        <location evidence="2">Golgi apparatus</location>
    </subcellularLocation>
</comment>
<feature type="region of interest" description="Disordered" evidence="9">
    <location>
        <begin position="273"/>
        <end position="293"/>
    </location>
</feature>
<dbReference type="PANTHER" id="PTHR21470">
    <property type="entry name" value="RAB6-INTERACTING PROTEIN GORAB"/>
    <property type="match status" value="1"/>
</dbReference>
<feature type="region of interest" description="Disordered" evidence="9">
    <location>
        <begin position="18"/>
        <end position="60"/>
    </location>
</feature>
<evidence type="ECO:0000256" key="8">
    <source>
        <dbReference type="SAM" id="Coils"/>
    </source>
</evidence>
<feature type="compositionally biased region" description="Basic and acidic residues" evidence="9">
    <location>
        <begin position="48"/>
        <end position="60"/>
    </location>
</feature>
<evidence type="ECO:0000256" key="2">
    <source>
        <dbReference type="ARBA" id="ARBA00004555"/>
    </source>
</evidence>
<evidence type="ECO:0000256" key="4">
    <source>
        <dbReference type="ARBA" id="ARBA00014130"/>
    </source>
</evidence>
<keyword evidence="5" id="KW-0963">Cytoplasm</keyword>
<feature type="compositionally biased region" description="Basic residues" evidence="9">
    <location>
        <begin position="36"/>
        <end position="47"/>
    </location>
</feature>
<evidence type="ECO:0000313" key="10">
    <source>
        <dbReference type="EMBL" id="KAL0279834.1"/>
    </source>
</evidence>
<evidence type="ECO:0000256" key="3">
    <source>
        <dbReference type="ARBA" id="ARBA00005599"/>
    </source>
</evidence>
<keyword evidence="7 8" id="KW-0175">Coiled coil</keyword>
<gene>
    <name evidence="10" type="ORF">PYX00_001311</name>
</gene>
<keyword evidence="6" id="KW-0333">Golgi apparatus</keyword>
<evidence type="ECO:0000256" key="7">
    <source>
        <dbReference type="ARBA" id="ARBA00023054"/>
    </source>
</evidence>